<name>A0A2A7N160_MYCAG</name>
<reference evidence="5 8" key="2">
    <citation type="journal article" date="2019" name="Emerg. Microbes Infect.">
        <title>Comprehensive subspecies identification of 175 nontuberculous mycobacteria species based on 7547 genomic profiles.</title>
        <authorList>
            <person name="Matsumoto Y."/>
            <person name="Kinjo T."/>
            <person name="Motooka D."/>
            <person name="Nabeya D."/>
            <person name="Jung N."/>
            <person name="Uechi K."/>
            <person name="Horii T."/>
            <person name="Iida T."/>
            <person name="Fujita J."/>
            <person name="Nakamura S."/>
        </authorList>
    </citation>
    <scope>NUCLEOTIDE SEQUENCE [LARGE SCALE GENOMIC DNA]</scope>
    <source>
        <strain evidence="5 8">JCM 6377</strain>
    </source>
</reference>
<dbReference type="Gene3D" id="3.40.190.10">
    <property type="entry name" value="Periplasmic binding protein-like II"/>
    <property type="match status" value="2"/>
</dbReference>
<dbReference type="EMBL" id="BLKS01000001">
    <property type="protein sequence ID" value="GFG50939.1"/>
    <property type="molecule type" value="Genomic_DNA"/>
</dbReference>
<evidence type="ECO:0000313" key="7">
    <source>
        <dbReference type="Proteomes" id="UP000220914"/>
    </source>
</evidence>
<dbReference type="OrthoDB" id="286202at2"/>
<feature type="domain" description="SsuA/THI5-like" evidence="4">
    <location>
        <begin position="92"/>
        <end position="278"/>
    </location>
</feature>
<dbReference type="PANTHER" id="PTHR30024:SF47">
    <property type="entry name" value="TAURINE-BINDING PERIPLASMIC PROTEIN"/>
    <property type="match status" value="1"/>
</dbReference>
<evidence type="ECO:0000256" key="3">
    <source>
        <dbReference type="ARBA" id="ARBA00022729"/>
    </source>
</evidence>
<dbReference type="EMBL" id="PDCP01000026">
    <property type="protein sequence ID" value="PEG37487.1"/>
    <property type="molecule type" value="Genomic_DNA"/>
</dbReference>
<dbReference type="InterPro" id="IPR015168">
    <property type="entry name" value="SsuA/THI5"/>
</dbReference>
<dbReference type="GO" id="GO:0042918">
    <property type="term" value="P:alkanesulfonate transmembrane transport"/>
    <property type="evidence" value="ECO:0007669"/>
    <property type="project" value="TreeGrafter"/>
</dbReference>
<dbReference type="GO" id="GO:0042597">
    <property type="term" value="C:periplasmic space"/>
    <property type="evidence" value="ECO:0007669"/>
    <property type="project" value="UniProtKB-SubCell"/>
</dbReference>
<protein>
    <submittedName>
        <fullName evidence="6">Glycine/betaine ABC transporter substrate-binding protein</fullName>
    </submittedName>
</protein>
<evidence type="ECO:0000313" key="5">
    <source>
        <dbReference type="EMBL" id="GFG50939.1"/>
    </source>
</evidence>
<dbReference type="Proteomes" id="UP000220914">
    <property type="component" value="Unassembled WGS sequence"/>
</dbReference>
<sequence>MRTPTRPARRVLAATVIAVGVTALSGCVESNRPAEDSAAGTECPFEADESVTSTVRIAYQNIPNGDLIVKDQRMLENCLPNANITWNKFDSGGDVIQAFGSNSADLGLIGSSPATKALSAPLNIPMKVIWIHDVIGKAESLVVRDESINDIKQLAGKTVAVAFSSTAHYSLLQALQDAGMDPAKDVSLVNLSPDKMPSAWEGGQIDAAWVWDPTLSELLKSGGHIVLSSEDTAKAGKPTYDLGAATTAFIDANPGFMTAWAKAQNAAVEQIHNQPDEAAVSIGAVMGISPDDVKSQFDGYEYLTAAEQAGPDYLGGKMAKDLQDTAGFLLAQGGITAVSPPQVYEGGVDAKPAEAAAQ</sequence>
<accession>A0A2A7N160</accession>
<proteinExistence type="inferred from homology"/>
<evidence type="ECO:0000313" key="6">
    <source>
        <dbReference type="EMBL" id="PEG37487.1"/>
    </source>
</evidence>
<dbReference type="Proteomes" id="UP000465302">
    <property type="component" value="Unassembled WGS sequence"/>
</dbReference>
<keyword evidence="7" id="KW-1185">Reference proteome</keyword>
<dbReference type="PROSITE" id="PS51257">
    <property type="entry name" value="PROKAR_LIPOPROTEIN"/>
    <property type="match status" value="1"/>
</dbReference>
<evidence type="ECO:0000256" key="1">
    <source>
        <dbReference type="ARBA" id="ARBA00004418"/>
    </source>
</evidence>
<evidence type="ECO:0000259" key="4">
    <source>
        <dbReference type="Pfam" id="PF09084"/>
    </source>
</evidence>
<organism evidence="6 7">
    <name type="scientific">Mycolicibacterium agri</name>
    <name type="common">Mycobacterium agri</name>
    <dbReference type="NCBI Taxonomy" id="36811"/>
    <lineage>
        <taxon>Bacteria</taxon>
        <taxon>Bacillati</taxon>
        <taxon>Actinomycetota</taxon>
        <taxon>Actinomycetes</taxon>
        <taxon>Mycobacteriales</taxon>
        <taxon>Mycobacteriaceae</taxon>
        <taxon>Mycolicibacterium</taxon>
    </lineage>
</organism>
<dbReference type="AlphaFoldDB" id="A0A2A7N160"/>
<reference evidence="5" key="3">
    <citation type="submission" date="2020-02" db="EMBL/GenBank/DDBJ databases">
        <authorList>
            <person name="Matsumoto Y."/>
            <person name="Motooka D."/>
            <person name="Nakamura S."/>
        </authorList>
    </citation>
    <scope>NUCLEOTIDE SEQUENCE</scope>
    <source>
        <strain evidence="5">JCM 6377</strain>
    </source>
</reference>
<comment type="caution">
    <text evidence="6">The sequence shown here is derived from an EMBL/GenBank/DDBJ whole genome shotgun (WGS) entry which is preliminary data.</text>
</comment>
<dbReference type="RefSeq" id="WP_097941052.1">
    <property type="nucleotide sequence ID" value="NZ_BLKS01000001.1"/>
</dbReference>
<dbReference type="Pfam" id="PF09084">
    <property type="entry name" value="NMT1"/>
    <property type="match status" value="1"/>
</dbReference>
<comment type="subcellular location">
    <subcellularLocation>
        <location evidence="1">Periplasm</location>
    </subcellularLocation>
</comment>
<dbReference type="SUPFAM" id="SSF53850">
    <property type="entry name" value="Periplasmic binding protein-like II"/>
    <property type="match status" value="1"/>
</dbReference>
<evidence type="ECO:0000313" key="8">
    <source>
        <dbReference type="Proteomes" id="UP000465302"/>
    </source>
</evidence>
<evidence type="ECO:0000256" key="2">
    <source>
        <dbReference type="ARBA" id="ARBA00010742"/>
    </source>
</evidence>
<gene>
    <name evidence="6" type="ORF">CQY20_15970</name>
    <name evidence="5" type="ORF">MAGR_23800</name>
</gene>
<comment type="similarity">
    <text evidence="2">Belongs to the bacterial solute-binding protein SsuA/TauA family.</text>
</comment>
<dbReference type="PANTHER" id="PTHR30024">
    <property type="entry name" value="ALIPHATIC SULFONATES-BINDING PROTEIN-RELATED"/>
    <property type="match status" value="1"/>
</dbReference>
<keyword evidence="3" id="KW-0732">Signal</keyword>
<reference evidence="6 7" key="1">
    <citation type="submission" date="2017-10" db="EMBL/GenBank/DDBJ databases">
        <title>The new phylogeny of genus Mycobacterium.</title>
        <authorList>
            <person name="Tortoli E."/>
            <person name="Trovato A."/>
            <person name="Cirillo D.M."/>
        </authorList>
    </citation>
    <scope>NUCLEOTIDE SEQUENCE [LARGE SCALE GENOMIC DNA]</scope>
    <source>
        <strain evidence="6 7">CCUG37673</strain>
    </source>
</reference>